<dbReference type="AlphaFoldDB" id="A0A7T0M460"/>
<dbReference type="GeneID" id="63660899"/>
<dbReference type="EMBL" id="MT843578">
    <property type="protein sequence ID" value="QPL15628.1"/>
    <property type="molecule type" value="Genomic_DNA"/>
</dbReference>
<keyword evidence="2" id="KW-0496">Mitochondrion</keyword>
<keyword evidence="1" id="KW-0812">Transmembrane</keyword>
<protein>
    <submittedName>
        <fullName evidence="2">ATP synthase protein 8</fullName>
    </submittedName>
</protein>
<reference evidence="2" key="1">
    <citation type="journal article" date="2021" name="Genome Biol.">
        <title>Evolutionary history of mitochondrial genomes in Discoba, including the extreme halophile Pleurostomum flabellatum (Heterolobosea).</title>
        <authorList>
            <person name="Ettahi K."/>
            <person name="Lhee D.H."/>
            <person name="Sung J.Y."/>
            <person name="Simpson A.G.B."/>
            <person name="Park J.S."/>
            <person name="Yoon H.S."/>
        </authorList>
    </citation>
    <scope>NUCLEOTIDE SEQUENCE</scope>
</reference>
<evidence type="ECO:0000313" key="2">
    <source>
        <dbReference type="EMBL" id="QPL15628.1"/>
    </source>
</evidence>
<feature type="transmembrane region" description="Helical" evidence="1">
    <location>
        <begin position="51"/>
        <end position="71"/>
    </location>
</feature>
<keyword evidence="1" id="KW-0472">Membrane</keyword>
<proteinExistence type="predicted"/>
<feature type="transmembrane region" description="Helical" evidence="1">
    <location>
        <begin position="12"/>
        <end position="31"/>
    </location>
</feature>
<name>A0A7T0M460_9EUKA</name>
<keyword evidence="1" id="KW-1133">Transmembrane helix</keyword>
<sequence length="105" mass="12746">MPQLDSFLLQSQINLILIFFLGYIIFLKYILPLISFMLKVQNKLIVSQLGWFLNNNFLIVFHFDNLLVNFVKLSSFFRISRYLKVDFFTFFDLTHYDFLFLRNKN</sequence>
<dbReference type="RefSeq" id="YP_010049277.1">
    <property type="nucleotide sequence ID" value="NC_054363.1"/>
</dbReference>
<organism evidence="2">
    <name type="scientific">Pleurostomum flabellatum</name>
    <dbReference type="NCBI Taxonomy" id="405751"/>
    <lineage>
        <taxon>Eukaryota</taxon>
        <taxon>Discoba</taxon>
        <taxon>Heterolobosea</taxon>
        <taxon>Tulamoebidae</taxon>
        <taxon>Pleurostomum</taxon>
    </lineage>
</organism>
<accession>A0A7T0M460</accession>
<gene>
    <name evidence="2" type="primary">atp8</name>
</gene>
<evidence type="ECO:0000256" key="1">
    <source>
        <dbReference type="SAM" id="Phobius"/>
    </source>
</evidence>
<geneLocation type="mitochondrion" evidence="2"/>